<dbReference type="RefSeq" id="XP_033454013.1">
    <property type="nucleotide sequence ID" value="XM_033588147.1"/>
</dbReference>
<name>A0A6A5RZ76_9PLEO</name>
<evidence type="ECO:0000313" key="1">
    <source>
        <dbReference type="EMBL" id="KAF1933765.1"/>
    </source>
</evidence>
<organism evidence="1 2">
    <name type="scientific">Didymella exigua CBS 183.55</name>
    <dbReference type="NCBI Taxonomy" id="1150837"/>
    <lineage>
        <taxon>Eukaryota</taxon>
        <taxon>Fungi</taxon>
        <taxon>Dikarya</taxon>
        <taxon>Ascomycota</taxon>
        <taxon>Pezizomycotina</taxon>
        <taxon>Dothideomycetes</taxon>
        <taxon>Pleosporomycetidae</taxon>
        <taxon>Pleosporales</taxon>
        <taxon>Pleosporineae</taxon>
        <taxon>Didymellaceae</taxon>
        <taxon>Didymella</taxon>
    </lineage>
</organism>
<protein>
    <submittedName>
        <fullName evidence="1">Uncharacterized protein</fullName>
    </submittedName>
</protein>
<accession>A0A6A5RZ76</accession>
<gene>
    <name evidence="1" type="ORF">M421DRAFT_204178</name>
</gene>
<evidence type="ECO:0000313" key="2">
    <source>
        <dbReference type="Proteomes" id="UP000800082"/>
    </source>
</evidence>
<proteinExistence type="predicted"/>
<sequence length="113" mass="12576">MLACLRVTPLCRFRAAPRTDLDFHATALFCGLSGARCYLATIRVQCFLLRLCSRNFKHSPRDLFEGRALSKIVKDDSLREDSEDLVSVSEDLVSGSEISASAARDSLWSCITM</sequence>
<reference evidence="1" key="1">
    <citation type="journal article" date="2020" name="Stud. Mycol.">
        <title>101 Dothideomycetes genomes: a test case for predicting lifestyles and emergence of pathogens.</title>
        <authorList>
            <person name="Haridas S."/>
            <person name="Albert R."/>
            <person name="Binder M."/>
            <person name="Bloem J."/>
            <person name="Labutti K."/>
            <person name="Salamov A."/>
            <person name="Andreopoulos B."/>
            <person name="Baker S."/>
            <person name="Barry K."/>
            <person name="Bills G."/>
            <person name="Bluhm B."/>
            <person name="Cannon C."/>
            <person name="Castanera R."/>
            <person name="Culley D."/>
            <person name="Daum C."/>
            <person name="Ezra D."/>
            <person name="Gonzalez J."/>
            <person name="Henrissat B."/>
            <person name="Kuo A."/>
            <person name="Liang C."/>
            <person name="Lipzen A."/>
            <person name="Lutzoni F."/>
            <person name="Magnuson J."/>
            <person name="Mondo S."/>
            <person name="Nolan M."/>
            <person name="Ohm R."/>
            <person name="Pangilinan J."/>
            <person name="Park H.-J."/>
            <person name="Ramirez L."/>
            <person name="Alfaro M."/>
            <person name="Sun H."/>
            <person name="Tritt A."/>
            <person name="Yoshinaga Y."/>
            <person name="Zwiers L.-H."/>
            <person name="Turgeon B."/>
            <person name="Goodwin S."/>
            <person name="Spatafora J."/>
            <person name="Crous P."/>
            <person name="Grigoriev I."/>
        </authorList>
    </citation>
    <scope>NUCLEOTIDE SEQUENCE</scope>
    <source>
        <strain evidence="1">CBS 183.55</strain>
    </source>
</reference>
<dbReference type="Proteomes" id="UP000800082">
    <property type="component" value="Unassembled WGS sequence"/>
</dbReference>
<dbReference type="EMBL" id="ML978957">
    <property type="protein sequence ID" value="KAF1933765.1"/>
    <property type="molecule type" value="Genomic_DNA"/>
</dbReference>
<dbReference type="AlphaFoldDB" id="A0A6A5RZ76"/>
<keyword evidence="2" id="KW-1185">Reference proteome</keyword>
<dbReference type="GeneID" id="54345794"/>